<keyword evidence="4" id="KW-1185">Reference proteome</keyword>
<evidence type="ECO:0000313" key="4">
    <source>
        <dbReference type="Proteomes" id="UP000479710"/>
    </source>
</evidence>
<feature type="signal peptide" evidence="2">
    <location>
        <begin position="1"/>
        <end position="17"/>
    </location>
</feature>
<feature type="compositionally biased region" description="Low complexity" evidence="1">
    <location>
        <begin position="230"/>
        <end position="248"/>
    </location>
</feature>
<comment type="caution">
    <text evidence="3">The sequence shown here is derived from an EMBL/GenBank/DDBJ whole genome shotgun (WGS) entry which is preliminary data.</text>
</comment>
<organism evidence="3 4">
    <name type="scientific">Oryza meyeriana var. granulata</name>
    <dbReference type="NCBI Taxonomy" id="110450"/>
    <lineage>
        <taxon>Eukaryota</taxon>
        <taxon>Viridiplantae</taxon>
        <taxon>Streptophyta</taxon>
        <taxon>Embryophyta</taxon>
        <taxon>Tracheophyta</taxon>
        <taxon>Spermatophyta</taxon>
        <taxon>Magnoliopsida</taxon>
        <taxon>Liliopsida</taxon>
        <taxon>Poales</taxon>
        <taxon>Poaceae</taxon>
        <taxon>BOP clade</taxon>
        <taxon>Oryzoideae</taxon>
        <taxon>Oryzeae</taxon>
        <taxon>Oryzinae</taxon>
        <taxon>Oryza</taxon>
        <taxon>Oryza meyeriana</taxon>
    </lineage>
</organism>
<proteinExistence type="predicted"/>
<evidence type="ECO:0000313" key="3">
    <source>
        <dbReference type="EMBL" id="KAF0929070.1"/>
    </source>
</evidence>
<sequence length="287" mass="30570">MILCNLELLVLSQGCNAFRRRTGSGDRKLGLGYLAAAATILFLVSELHQSHPNSVSNTVTLSPVRSSHPAVLAPLIGVCRSGTVVVDDASGRTTKEVVEKLLERGRPGCRPRCPALPSQPQVAPPHRGRPLHPCHIAAVALTWNIDVNCNYIATGSSDKTVVMAASRHHPHPAAPPPIAGASPPHSHTPAPTSGRAATQSPCYPEALDSSSSSSSRFVGRSKAQRRKDSSPPSRGGAAASYKAALLASEGAVAPEEQRTEENSSRVSLRPEEHRVEGWKRVEGRRRR</sequence>
<dbReference type="EMBL" id="SPHZ02000002">
    <property type="protein sequence ID" value="KAF0929070.1"/>
    <property type="molecule type" value="Genomic_DNA"/>
</dbReference>
<dbReference type="Proteomes" id="UP000479710">
    <property type="component" value="Unassembled WGS sequence"/>
</dbReference>
<feature type="chain" id="PRO_5026284256" evidence="2">
    <location>
        <begin position="18"/>
        <end position="287"/>
    </location>
</feature>
<accession>A0A6G1EWP8</accession>
<evidence type="ECO:0000256" key="1">
    <source>
        <dbReference type="SAM" id="MobiDB-lite"/>
    </source>
</evidence>
<dbReference type="AlphaFoldDB" id="A0A6G1EWP8"/>
<feature type="region of interest" description="Disordered" evidence="1">
    <location>
        <begin position="165"/>
        <end position="287"/>
    </location>
</feature>
<reference evidence="3 4" key="1">
    <citation type="submission" date="2019-11" db="EMBL/GenBank/DDBJ databases">
        <title>Whole genome sequence of Oryza granulata.</title>
        <authorList>
            <person name="Li W."/>
        </authorList>
    </citation>
    <scope>NUCLEOTIDE SEQUENCE [LARGE SCALE GENOMIC DNA]</scope>
    <source>
        <strain evidence="4">cv. Menghai</strain>
        <tissue evidence="3">Leaf</tissue>
    </source>
</reference>
<name>A0A6G1EWP8_9ORYZ</name>
<feature type="compositionally biased region" description="Low complexity" evidence="1">
    <location>
        <begin position="179"/>
        <end position="194"/>
    </location>
</feature>
<protein>
    <submittedName>
        <fullName evidence="3">Uncharacterized protein</fullName>
    </submittedName>
</protein>
<feature type="compositionally biased region" description="Basic and acidic residues" evidence="1">
    <location>
        <begin position="255"/>
        <end position="281"/>
    </location>
</feature>
<evidence type="ECO:0000256" key="2">
    <source>
        <dbReference type="SAM" id="SignalP"/>
    </source>
</evidence>
<gene>
    <name evidence="3" type="ORF">E2562_015185</name>
</gene>
<keyword evidence="2" id="KW-0732">Signal</keyword>